<evidence type="ECO:0000259" key="2">
    <source>
        <dbReference type="PROSITE" id="PS50937"/>
    </source>
</evidence>
<dbReference type="CDD" id="cd04788">
    <property type="entry name" value="HTH_NolA-AlbR"/>
    <property type="match status" value="1"/>
</dbReference>
<dbReference type="RefSeq" id="WP_379751951.1">
    <property type="nucleotide sequence ID" value="NZ_JBHSMR010000008.1"/>
</dbReference>
<evidence type="ECO:0000256" key="1">
    <source>
        <dbReference type="ARBA" id="ARBA00023125"/>
    </source>
</evidence>
<dbReference type="InterPro" id="IPR047057">
    <property type="entry name" value="MerR_fam"/>
</dbReference>
<dbReference type="PROSITE" id="PS00552">
    <property type="entry name" value="HTH_MERR_1"/>
    <property type="match status" value="1"/>
</dbReference>
<reference evidence="4" key="1">
    <citation type="journal article" date="2019" name="Int. J. Syst. Evol. Microbiol.">
        <title>The Global Catalogue of Microorganisms (GCM) 10K type strain sequencing project: providing services to taxonomists for standard genome sequencing and annotation.</title>
        <authorList>
            <consortium name="The Broad Institute Genomics Platform"/>
            <consortium name="The Broad Institute Genome Sequencing Center for Infectious Disease"/>
            <person name="Wu L."/>
            <person name="Ma J."/>
        </authorList>
    </citation>
    <scope>NUCLEOTIDE SEQUENCE [LARGE SCALE GENOMIC DNA]</scope>
    <source>
        <strain evidence="4">CCUG 43111</strain>
    </source>
</reference>
<dbReference type="Gene3D" id="1.10.1660.10">
    <property type="match status" value="1"/>
</dbReference>
<dbReference type="InterPro" id="IPR012925">
    <property type="entry name" value="TipAS_dom"/>
</dbReference>
<sequence length="345" mass="38926">MLLKIGELAKRTGLTVRTLHHYDDIGLLSPSARSDAGYRLYDESDLARLHRILALRRFGMALADIGTTLSGPDLPLASIVERQIGMLDQQIAQASALRSRLARLRGQLDAGRQPDPADWLTTLEQMTMYDKYFTQEELQELPLYTRAEQIEGEWQALVTEVHGLIDAGTSPADDRARSLARRWMATLARDTNSNPILFAKLNAMHEQEPAVQERTGVTQQVMDFILAATKENQLAVYERYLDADEMAFVRANLGKRNAEWPPLLARVRTAIDEGRASDSPEAQALARDWFDLFRSYAGDNPATQQKIRQALQNEPELKQPGMVDERMIGFIREAMQSLQRPQPTP</sequence>
<gene>
    <name evidence="3" type="ORF">ACFPQ5_03870</name>
</gene>
<evidence type="ECO:0000313" key="3">
    <source>
        <dbReference type="EMBL" id="MFC5477313.1"/>
    </source>
</evidence>
<dbReference type="PRINTS" id="PR00040">
    <property type="entry name" value="HTHMERR"/>
</dbReference>
<dbReference type="PROSITE" id="PS50937">
    <property type="entry name" value="HTH_MERR_2"/>
    <property type="match status" value="1"/>
</dbReference>
<dbReference type="SMART" id="SM00422">
    <property type="entry name" value="HTH_MERR"/>
    <property type="match status" value="1"/>
</dbReference>
<dbReference type="InterPro" id="IPR000551">
    <property type="entry name" value="MerR-type_HTH_dom"/>
</dbReference>
<evidence type="ECO:0000313" key="4">
    <source>
        <dbReference type="Proteomes" id="UP001596101"/>
    </source>
</evidence>
<proteinExistence type="predicted"/>
<protein>
    <submittedName>
        <fullName evidence="3">MerR family transcriptional regulator</fullName>
    </submittedName>
</protein>
<comment type="caution">
    <text evidence="3">The sequence shown here is derived from an EMBL/GenBank/DDBJ whole genome shotgun (WGS) entry which is preliminary data.</text>
</comment>
<dbReference type="InterPro" id="IPR009061">
    <property type="entry name" value="DNA-bd_dom_put_sf"/>
</dbReference>
<accession>A0ABW0MGF7</accession>
<dbReference type="PANTHER" id="PTHR30204:SF90">
    <property type="entry name" value="HTH-TYPE TRANSCRIPTIONAL ACTIVATOR MTA"/>
    <property type="match status" value="1"/>
</dbReference>
<dbReference type="EMBL" id="JBHSMR010000008">
    <property type="protein sequence ID" value="MFC5477313.1"/>
    <property type="molecule type" value="Genomic_DNA"/>
</dbReference>
<feature type="domain" description="HTH merR-type" evidence="2">
    <location>
        <begin position="2"/>
        <end position="71"/>
    </location>
</feature>
<dbReference type="Proteomes" id="UP001596101">
    <property type="component" value="Unassembled WGS sequence"/>
</dbReference>
<dbReference type="Pfam" id="PF13411">
    <property type="entry name" value="MerR_1"/>
    <property type="match status" value="1"/>
</dbReference>
<keyword evidence="4" id="KW-1185">Reference proteome</keyword>
<keyword evidence="1" id="KW-0238">DNA-binding</keyword>
<organism evidence="3 4">
    <name type="scientific">Massilia suwonensis</name>
    <dbReference type="NCBI Taxonomy" id="648895"/>
    <lineage>
        <taxon>Bacteria</taxon>
        <taxon>Pseudomonadati</taxon>
        <taxon>Pseudomonadota</taxon>
        <taxon>Betaproteobacteria</taxon>
        <taxon>Burkholderiales</taxon>
        <taxon>Oxalobacteraceae</taxon>
        <taxon>Telluria group</taxon>
        <taxon>Massilia</taxon>
    </lineage>
</organism>
<name>A0ABW0MGF7_9BURK</name>
<dbReference type="Pfam" id="PF07739">
    <property type="entry name" value="TipAS"/>
    <property type="match status" value="2"/>
</dbReference>
<dbReference type="SUPFAM" id="SSF46955">
    <property type="entry name" value="Putative DNA-binding domain"/>
    <property type="match status" value="1"/>
</dbReference>
<dbReference type="PANTHER" id="PTHR30204">
    <property type="entry name" value="REDOX-CYCLING DRUG-SENSING TRANSCRIPTIONAL ACTIVATOR SOXR"/>
    <property type="match status" value="1"/>
</dbReference>